<proteinExistence type="predicted"/>
<dbReference type="Proteomes" id="UP001432027">
    <property type="component" value="Unassembled WGS sequence"/>
</dbReference>
<feature type="region of interest" description="Disordered" evidence="2">
    <location>
        <begin position="669"/>
        <end position="807"/>
    </location>
</feature>
<feature type="region of interest" description="Disordered" evidence="2">
    <location>
        <begin position="641"/>
        <end position="660"/>
    </location>
</feature>
<name>A0AAV5UL08_9BILA</name>
<feature type="coiled-coil region" evidence="1">
    <location>
        <begin position="233"/>
        <end position="280"/>
    </location>
</feature>
<organism evidence="3 4">
    <name type="scientific">Pristionchus entomophagus</name>
    <dbReference type="NCBI Taxonomy" id="358040"/>
    <lineage>
        <taxon>Eukaryota</taxon>
        <taxon>Metazoa</taxon>
        <taxon>Ecdysozoa</taxon>
        <taxon>Nematoda</taxon>
        <taxon>Chromadorea</taxon>
        <taxon>Rhabditida</taxon>
        <taxon>Rhabditina</taxon>
        <taxon>Diplogasteromorpha</taxon>
        <taxon>Diplogasteroidea</taxon>
        <taxon>Neodiplogasteridae</taxon>
        <taxon>Pristionchus</taxon>
    </lineage>
</organism>
<evidence type="ECO:0000313" key="3">
    <source>
        <dbReference type="EMBL" id="GMT07781.1"/>
    </source>
</evidence>
<comment type="caution">
    <text evidence="3">The sequence shown here is derived from an EMBL/GenBank/DDBJ whole genome shotgun (WGS) entry which is preliminary data.</text>
</comment>
<feature type="compositionally biased region" description="Polar residues" evidence="2">
    <location>
        <begin position="717"/>
        <end position="731"/>
    </location>
</feature>
<feature type="non-terminal residue" evidence="3">
    <location>
        <position position="1"/>
    </location>
</feature>
<evidence type="ECO:0000313" key="4">
    <source>
        <dbReference type="Proteomes" id="UP001432027"/>
    </source>
</evidence>
<keyword evidence="1" id="KW-0175">Coiled coil</keyword>
<dbReference type="AlphaFoldDB" id="A0AAV5UL08"/>
<sequence length="807" mass="92851">LEQQLRVSAMAEKRFKLWKSIRSGRLMRLEEAKKNGVQPAQDGQLLMMENIVLMGNLVDGSSIREDEPDPKLSRITTSTTVPHMPDDPLRYPGLSERFKREYECQFLYYPSEKEGELRHWKRIVDKSDSRCPRPCETFDIFENYFETVDEGRTTDPLTCAHRHPIRLKTRTPYSSPERRCEVVEQWRKEYPEIEGILDLPWPKLNHPEVINANRRALERENERTFEKLHDGLAKKLLEKINEYRKENKKQSVKLTEVKTAEELKKEWKEALNKFNKKEKAMGKMEVTLEEFKLMERPTLPEEKAIQHVVGVPWPPSKLDVTAWDSQHGRPVDMGRMWSEVPWWIPRDPRGIRQFLMPLIENGQAITHAMRNIACREEDYLAKMVMLYGAGHPALKYPLLVRLGFQRWENDLNKYQRRMPLINFNPLGCFPCEKEFNQHFGVCPEENLKVNFFYHPVLVIDPSKTTGSFMRLSVNRYPTPLPRGAVRVVVPDRERGEDFEEIIKKPYNINDYFLDIDVISIAQYHPLHPKYLQHPSYCYKSIPSAEIRKVWNMMKERKADINMDYKKDDLERVRDDSWPINRSEFMIWFEAERREYENHDGKRPFTLRRMHKKARERTLMADHPEQHAKLLAHYKLLASTPSRQPQTVGGTPAAAGSAARPAAASAASSSAAASSCRKRPAGAPESANRGALDHGELRKKLLALKKSRTTPKTTPKTGASSAPATSQVTPAPNVTIRKRRGPFSSTHASGAPGILDSLSPVPESPSGSQKAARATPQTPLLPPRERHARAAATPTKPLVYVELSDEEE</sequence>
<protein>
    <submittedName>
        <fullName evidence="3">Uncharacterized protein</fullName>
    </submittedName>
</protein>
<reference evidence="3" key="1">
    <citation type="submission" date="2023-10" db="EMBL/GenBank/DDBJ databases">
        <title>Genome assembly of Pristionchus species.</title>
        <authorList>
            <person name="Yoshida K."/>
            <person name="Sommer R.J."/>
        </authorList>
    </citation>
    <scope>NUCLEOTIDE SEQUENCE</scope>
    <source>
        <strain evidence="3">RS0144</strain>
    </source>
</reference>
<accession>A0AAV5UL08</accession>
<evidence type="ECO:0000256" key="2">
    <source>
        <dbReference type="SAM" id="MobiDB-lite"/>
    </source>
</evidence>
<keyword evidence="4" id="KW-1185">Reference proteome</keyword>
<gene>
    <name evidence="3" type="ORF">PENTCL1PPCAC_29955</name>
</gene>
<dbReference type="EMBL" id="BTSX01000006">
    <property type="protein sequence ID" value="GMT07781.1"/>
    <property type="molecule type" value="Genomic_DNA"/>
</dbReference>
<feature type="compositionally biased region" description="Basic residues" evidence="2">
    <location>
        <begin position="699"/>
        <end position="708"/>
    </location>
</feature>
<evidence type="ECO:0000256" key="1">
    <source>
        <dbReference type="SAM" id="Coils"/>
    </source>
</evidence>